<dbReference type="PANTHER" id="PTHR42850">
    <property type="entry name" value="METALLOPHOSPHOESTERASE"/>
    <property type="match status" value="1"/>
</dbReference>
<proteinExistence type="predicted"/>
<dbReference type="PANTHER" id="PTHR42850:SF4">
    <property type="entry name" value="ZINC-DEPENDENT ENDOPOLYPHOSPHATASE"/>
    <property type="match status" value="1"/>
</dbReference>
<dbReference type="InterPro" id="IPR050126">
    <property type="entry name" value="Ap4A_hydrolase"/>
</dbReference>
<dbReference type="AlphaFoldDB" id="A0A1N7HG93"/>
<dbReference type="GO" id="GO:0008803">
    <property type="term" value="F:bis(5'-nucleosyl)-tetraphosphatase (symmetrical) activity"/>
    <property type="evidence" value="ECO:0007669"/>
    <property type="project" value="TreeGrafter"/>
</dbReference>
<dbReference type="InterPro" id="IPR004843">
    <property type="entry name" value="Calcineurin-like_PHP"/>
</dbReference>
<dbReference type="RefSeq" id="WP_244512582.1">
    <property type="nucleotide sequence ID" value="NZ_FOAC01000002.1"/>
</dbReference>
<dbReference type="GO" id="GO:0110154">
    <property type="term" value="P:RNA decapping"/>
    <property type="evidence" value="ECO:0007669"/>
    <property type="project" value="TreeGrafter"/>
</dbReference>
<feature type="domain" description="Calcineurin-like phosphoesterase" evidence="2">
    <location>
        <begin position="45"/>
        <end position="239"/>
    </location>
</feature>
<evidence type="ECO:0000259" key="2">
    <source>
        <dbReference type="Pfam" id="PF00149"/>
    </source>
</evidence>
<protein>
    <submittedName>
        <fullName evidence="3">Serine/threonine protein phosphatase 1</fullName>
    </submittedName>
</protein>
<feature type="region of interest" description="Disordered" evidence="1">
    <location>
        <begin position="1"/>
        <end position="32"/>
    </location>
</feature>
<keyword evidence="4" id="KW-1185">Reference proteome</keyword>
<reference evidence="3 4" key="1">
    <citation type="submission" date="2017-01" db="EMBL/GenBank/DDBJ databases">
        <authorList>
            <person name="Mah S.A."/>
            <person name="Swanson W.J."/>
            <person name="Moy G.W."/>
            <person name="Vacquier V.D."/>
        </authorList>
    </citation>
    <scope>NUCLEOTIDE SEQUENCE [LARGE SCALE GENOMIC DNA]</scope>
    <source>
        <strain evidence="3 4">DSM 29590</strain>
    </source>
</reference>
<organism evidence="3 4">
    <name type="scientific">Roseovarius nanhaiticus</name>
    <dbReference type="NCBI Taxonomy" id="573024"/>
    <lineage>
        <taxon>Bacteria</taxon>
        <taxon>Pseudomonadati</taxon>
        <taxon>Pseudomonadota</taxon>
        <taxon>Alphaproteobacteria</taxon>
        <taxon>Rhodobacterales</taxon>
        <taxon>Roseobacteraceae</taxon>
        <taxon>Roseovarius</taxon>
    </lineage>
</organism>
<name>A0A1N7HG93_9RHOB</name>
<evidence type="ECO:0000256" key="1">
    <source>
        <dbReference type="SAM" id="MobiDB-lite"/>
    </source>
</evidence>
<sequence>MRNLITRAFGRKKGAESASGAEAGRTDRSGTNDIDTALIAPARPLYAIGDVHGRDDLIEPMIERIDADAAARGFDAADLIFLGDYVDRGPRSAEVLARLRGMAETMPDMVTCLGGNHERMMLDFLDDPAGRGARWLINGGIETLASYGVDGLDAKSPGKAPVEDMMEASDALARAMPDGMADWLRALPLWWQSGNMVCVHAAMNPARAPEDQKDRALIWGHQDFGAKPRQDGLWVVHGHTIVKEPLLEPGRICVDTGAYATGRLTAAALTAGACRFL</sequence>
<dbReference type="EMBL" id="FTNV01000003">
    <property type="protein sequence ID" value="SIS23889.1"/>
    <property type="molecule type" value="Genomic_DNA"/>
</dbReference>
<dbReference type="InterPro" id="IPR029052">
    <property type="entry name" value="Metallo-depent_PP-like"/>
</dbReference>
<evidence type="ECO:0000313" key="4">
    <source>
        <dbReference type="Proteomes" id="UP000186019"/>
    </source>
</evidence>
<dbReference type="Proteomes" id="UP000186019">
    <property type="component" value="Unassembled WGS sequence"/>
</dbReference>
<dbReference type="Pfam" id="PF00149">
    <property type="entry name" value="Metallophos"/>
    <property type="match status" value="1"/>
</dbReference>
<dbReference type="GO" id="GO:0016791">
    <property type="term" value="F:phosphatase activity"/>
    <property type="evidence" value="ECO:0007669"/>
    <property type="project" value="TreeGrafter"/>
</dbReference>
<gene>
    <name evidence="3" type="ORF">SAMN05421666_2977</name>
</gene>
<dbReference type="GO" id="GO:0005737">
    <property type="term" value="C:cytoplasm"/>
    <property type="evidence" value="ECO:0007669"/>
    <property type="project" value="TreeGrafter"/>
</dbReference>
<accession>A0A1N7HG93</accession>
<dbReference type="SUPFAM" id="SSF56300">
    <property type="entry name" value="Metallo-dependent phosphatases"/>
    <property type="match status" value="1"/>
</dbReference>
<evidence type="ECO:0000313" key="3">
    <source>
        <dbReference type="EMBL" id="SIS23889.1"/>
    </source>
</evidence>
<dbReference type="STRING" id="573024.SAMN05216208_2338"/>
<dbReference type="Gene3D" id="3.60.21.10">
    <property type="match status" value="1"/>
</dbReference>